<feature type="compositionally biased region" description="Polar residues" evidence="3">
    <location>
        <begin position="1646"/>
        <end position="1664"/>
    </location>
</feature>
<keyword evidence="5" id="KW-1185">Reference proteome</keyword>
<dbReference type="Proteomes" id="UP001159405">
    <property type="component" value="Unassembled WGS sequence"/>
</dbReference>
<organism evidence="4 5">
    <name type="scientific">Porites lobata</name>
    <dbReference type="NCBI Taxonomy" id="104759"/>
    <lineage>
        <taxon>Eukaryota</taxon>
        <taxon>Metazoa</taxon>
        <taxon>Cnidaria</taxon>
        <taxon>Anthozoa</taxon>
        <taxon>Hexacorallia</taxon>
        <taxon>Scleractinia</taxon>
        <taxon>Fungiina</taxon>
        <taxon>Poritidae</taxon>
        <taxon>Porites</taxon>
    </lineage>
</organism>
<feature type="region of interest" description="Disordered" evidence="3">
    <location>
        <begin position="2067"/>
        <end position="2102"/>
    </location>
</feature>
<feature type="compositionally biased region" description="Basic and acidic residues" evidence="3">
    <location>
        <begin position="555"/>
        <end position="565"/>
    </location>
</feature>
<feature type="region of interest" description="Disordered" evidence="3">
    <location>
        <begin position="893"/>
        <end position="915"/>
    </location>
</feature>
<evidence type="ECO:0000256" key="3">
    <source>
        <dbReference type="SAM" id="MobiDB-lite"/>
    </source>
</evidence>
<dbReference type="InterPro" id="IPR000884">
    <property type="entry name" value="TSP1_rpt"/>
</dbReference>
<gene>
    <name evidence="4" type="ORF">PLOB_00027945</name>
</gene>
<dbReference type="InterPro" id="IPR036383">
    <property type="entry name" value="TSP1_rpt_sf"/>
</dbReference>
<dbReference type="PANTHER" id="PTHR22906:SF54">
    <property type="entry name" value="IG-LIKE DOMAIN-CONTAINING PROTEIN"/>
    <property type="match status" value="1"/>
</dbReference>
<evidence type="ECO:0000313" key="5">
    <source>
        <dbReference type="Proteomes" id="UP001159405"/>
    </source>
</evidence>
<feature type="compositionally biased region" description="Low complexity" evidence="3">
    <location>
        <begin position="2083"/>
        <end position="2102"/>
    </location>
</feature>
<sequence>HTGITLGKPLIAVTDDQDVKRIQKNVRRGNRKAIKATKSTLIQNSPLSDNNFAGVLKDTESKENNFQGNDADNKGYVDASPEVDVLTPSALEENVYGELENQDAKNYGFHVEKDDSGGDILLGPYTLENKEIKLENASLSQKLTSSEKQNLHKNVRPVKDQLLKDPLAKVSYLFSQEASRHNSSGKAPYKITSATKKIDNSADNGQNFTKNHNWGKIPASNSTFVGKMAVSSSLPNINIGTTLIKRERNISNDKLTENNQKAFNNTQSSERRLDNSMQGSVNAQLPELIENVIERLGDEGSRFVSMQLAKHPTVKNIWANAIALALLKQSDKISHLDFGRASNNSLKVLPKVDSTKVKSTDTLLQTNVNGEPIRKPGDGFPYSSHGANHMEEPAHTLGITNKTFTFTVMNTSKVAKELNSSTPAPSSKLNVADQKIHDSAKPGTQNEIAKKPIYQAGHIGVISHSFNLSHRPLLEFDKVERLKGQNSTEASKEQVLDKGQLLTPYANGLVSSVNNSIPLQRIMKEKQSVGGKQLQTSSASKTVAYEGSNEQVGENAKEESAEDKKLNDETMLGSMTNNVPSQEYLNQEIDGRFLFNNITKLDPDEAKYLQLNMMGDSMVNRQFSVSAASPYNGMQEEDAKEASYLEHQINDVGHIVGQVLPKPKTTVSDLDTGEVNYVTGQLLDNRLGKAEVAESFARDNGLIKEEEKQNSKIMASVQQADVQHQTNPVFVSPDGRNGNMETISESTSSPFERLQSDKYETPVESNLEDQMLISPKTVSDISAVDLAPMRSLVNFDRLTGTNKPSSSFSYDLHNDGNNQKEAINEGDEAELMTPYGMNSLPDHLAQLKKKEKIAKTYSSKHKERKYRRKANLKQSSSFLRKLNLPRKLRLSDSLAVKPTKSRSQPGTRDSEISPTSVIFGLTANEMKEIEKHLAHGSNRAEAETSGNLQELSPETVAYYEVKPNDEEQKKKERSLLQFMDKPLKVKRLKTERKQLSQNRIASKAIQERKNVTPSRKGKVSHVLSSVHKRKKAKDNSNVRRDLESWEGHTDVLNSDLEQLRDLSPNVQEDISNVILKDYEGDQRNVKGLESFPFDEQDPSYAFERSFKNKKQSAGKGDYKGHRYTQGRLDVKRSPEKMGNEISKKEFQKKGTLSHGSKLSDATMAEPIVMKENKLLNGDVVSLDDVGHLDAQGLILETLRKESEGDLDYVNTVQVDDVSRIKNMFQKVGVEIGVKRHTGAHRKKPNRAFHSRTRILPEKRDLGEFSTEFNDGTFRSPEFEKQLSRALIQERQHDLTYLGAVQAMDDPVLNKMMDHPDEPISSRTILQNQFKSAFPKDDSSDDGSLEKSQEKLREFIHSSSRQYEEADAMKQRTTDSIKDSVFRDLTPEGKVLNSDYKELTNFGTDDQNQLASVLRSVNSGDQNDLKELEKIDSADEKEVESLFRPIAGTFKRSIDEKPGIAREGAIETIADLPDHGSKEKNIVNNIASDFSKNDSNLMWSAWSKCSKTCGNGSMKTHSRYCIEKSSSDSFVKCPGWNHQMVPCDVPKNCPINGGFTKWTEWSACSETCGPKAVRMRMRLCTNPPPAYGGKDCSGWRFEVEYCRSQECPHTSASKTTKVLPGLQKSKTNKRIIFKTLSATPLIEGMASKQQSAPTKTSVNEGTPSRYSGLASVEQDMGDVQSLLNMQQSTPNFSNMLGFKEFMGPPHGSAFLPGSLRPNILPGMRTMPRGPQETYENGGNTIHLQVSNENVGFTPWSEWTSCSASCGRGVRTRTRSCLSSYNVMGVDRSCLGPTVQTRRCRIQRCPVDGQFTPWSDWSECSKTCGSDSYRKRERTCTNPPPRYGGEDCEGRYAERQHCLKSPCLRKLDFYNMSKVFYEVVNSRKVKPTTNSTDGFTEWGPWSPCSKTCGSNVLRVRKRSCFNSSSQSCTGSTSEVKPCFLPKCPHDLALNEDLGINGKISHNISVKNEFDWSPWSECSKTCGSGSYRKREKTCSFSLMENDGKLCIGSNIEKMACNVPLCPEQEAVRPNNTLIKGDSPFHSLSFTNILLSSHFLTALSDTLDTLNEPVSIAANSNPQPSQPPITSSNSSAVNSSSDSGYSDWSPWSKCSATCSPKAVMSRERTCKVKTGCQGLYKQTKPCQLVKCPGTFSPSKRGNEIANIIFSLKHKIKTHKKQKFIRSFSNRLYSSLDGGLTGWTAWSACSKTCNTNAVSTRQRYCTNPPPQGNGKDCVGQRMQARPCASQKCPVNGGMSEWSSWSVCRYCGKSKRKRKRKCNNPLPANGGKPCAGPLVQEMKCPRKHCKSTLGFGPWSSFSRCSHSCGGGVKKRRRRCRKPSHGCHGPRVQRKRCNDHSCPDENFLIRKDPVEMCGYHPCKVAKCLTTPTNMCVSDSECKPVFFNTNGKIIESCKGDAVVLSVPPEQVCHFNPCEKSACFTNEAERCVVSYKCKPIFFGADGERAYCRGILTVPATTICGFDPCFEKACKVDLTAHCVADAQCKPTFITNTERILDECVGK</sequence>
<keyword evidence="2" id="KW-1015">Disulfide bond</keyword>
<feature type="non-terminal residue" evidence="4">
    <location>
        <position position="1"/>
    </location>
</feature>
<keyword evidence="1" id="KW-0677">Repeat</keyword>
<dbReference type="Gene3D" id="2.20.100.10">
    <property type="entry name" value="Thrombospondin type-1 (TSP1) repeat"/>
    <property type="match status" value="10"/>
</dbReference>
<dbReference type="EMBL" id="CALNXK010000034">
    <property type="protein sequence ID" value="CAH3120489.1"/>
    <property type="molecule type" value="Genomic_DNA"/>
</dbReference>
<feature type="compositionally biased region" description="Polar residues" evidence="3">
    <location>
        <begin position="901"/>
        <end position="915"/>
    </location>
</feature>
<feature type="region of interest" description="Disordered" evidence="3">
    <location>
        <begin position="933"/>
        <end position="953"/>
    </location>
</feature>
<accession>A0ABN8NTN2</accession>
<dbReference type="InterPro" id="IPR052065">
    <property type="entry name" value="Compl_asym_regulator"/>
</dbReference>
<feature type="region of interest" description="Disordered" evidence="3">
    <location>
        <begin position="528"/>
        <end position="565"/>
    </location>
</feature>
<dbReference type="SMART" id="SM00209">
    <property type="entry name" value="TSP1"/>
    <property type="match status" value="10"/>
</dbReference>
<proteinExistence type="predicted"/>
<feature type="compositionally biased region" description="Basic and acidic residues" evidence="3">
    <location>
        <begin position="933"/>
        <end position="942"/>
    </location>
</feature>
<dbReference type="SUPFAM" id="SSF82895">
    <property type="entry name" value="TSP-1 type 1 repeat"/>
    <property type="match status" value="10"/>
</dbReference>
<reference evidence="4 5" key="1">
    <citation type="submission" date="2022-05" db="EMBL/GenBank/DDBJ databases">
        <authorList>
            <consortium name="Genoscope - CEA"/>
            <person name="William W."/>
        </authorList>
    </citation>
    <scope>NUCLEOTIDE SEQUENCE [LARGE SCALE GENOMIC DNA]</scope>
</reference>
<evidence type="ECO:0000256" key="2">
    <source>
        <dbReference type="ARBA" id="ARBA00023157"/>
    </source>
</evidence>
<feature type="region of interest" description="Disordered" evidence="3">
    <location>
        <begin position="1645"/>
        <end position="1667"/>
    </location>
</feature>
<evidence type="ECO:0000313" key="4">
    <source>
        <dbReference type="EMBL" id="CAH3120489.1"/>
    </source>
</evidence>
<comment type="caution">
    <text evidence="4">The sequence shown here is derived from an EMBL/GenBank/DDBJ whole genome shotgun (WGS) entry which is preliminary data.</text>
</comment>
<name>A0ABN8NTN2_9CNID</name>
<dbReference type="PROSITE" id="PS50092">
    <property type="entry name" value="TSP1"/>
    <property type="match status" value="10"/>
</dbReference>
<evidence type="ECO:0000256" key="1">
    <source>
        <dbReference type="ARBA" id="ARBA00022737"/>
    </source>
</evidence>
<dbReference type="Pfam" id="PF00090">
    <property type="entry name" value="TSP_1"/>
    <property type="match status" value="10"/>
</dbReference>
<protein>
    <submittedName>
        <fullName evidence="4">Uncharacterized protein</fullName>
    </submittedName>
</protein>
<dbReference type="PANTHER" id="PTHR22906">
    <property type="entry name" value="PROPERDIN"/>
    <property type="match status" value="1"/>
</dbReference>